<dbReference type="SUPFAM" id="SSF109854">
    <property type="entry name" value="DinB/YfiT-like putative metalloenzymes"/>
    <property type="match status" value="1"/>
</dbReference>
<accession>A0A7W7RIZ4</accession>
<dbReference type="AlphaFoldDB" id="A0A7W7RIZ4"/>
<gene>
    <name evidence="2" type="ORF">F4561_003688</name>
</gene>
<dbReference type="InterPro" id="IPR007061">
    <property type="entry name" value="MST-like"/>
</dbReference>
<keyword evidence="3" id="KW-1185">Reference proteome</keyword>
<reference evidence="2 3" key="1">
    <citation type="submission" date="2020-08" db="EMBL/GenBank/DDBJ databases">
        <title>Sequencing the genomes of 1000 actinobacteria strains.</title>
        <authorList>
            <person name="Klenk H.-P."/>
        </authorList>
    </citation>
    <scope>NUCLEOTIDE SEQUENCE [LARGE SCALE GENOMIC DNA]</scope>
    <source>
        <strain evidence="2 3">DSM 102030</strain>
    </source>
</reference>
<dbReference type="Pfam" id="PF04978">
    <property type="entry name" value="MST"/>
    <property type="match status" value="1"/>
</dbReference>
<proteinExistence type="predicted"/>
<evidence type="ECO:0008006" key="4">
    <source>
        <dbReference type="Google" id="ProtNLM"/>
    </source>
</evidence>
<evidence type="ECO:0000256" key="1">
    <source>
        <dbReference type="SAM" id="MobiDB-lite"/>
    </source>
</evidence>
<organism evidence="2 3">
    <name type="scientific">Lipingzhangella halophila</name>
    <dbReference type="NCBI Taxonomy" id="1783352"/>
    <lineage>
        <taxon>Bacteria</taxon>
        <taxon>Bacillati</taxon>
        <taxon>Actinomycetota</taxon>
        <taxon>Actinomycetes</taxon>
        <taxon>Streptosporangiales</taxon>
        <taxon>Nocardiopsidaceae</taxon>
        <taxon>Lipingzhangella</taxon>
    </lineage>
</organism>
<name>A0A7W7RIZ4_9ACTN</name>
<dbReference type="EMBL" id="JACHJT010000001">
    <property type="protein sequence ID" value="MBB4932868.1"/>
    <property type="molecule type" value="Genomic_DNA"/>
</dbReference>
<evidence type="ECO:0000313" key="2">
    <source>
        <dbReference type="EMBL" id="MBB4932868.1"/>
    </source>
</evidence>
<sequence>MPHASPEHGVAGAADTDDVGSCQSEDTAMEEFLYFVDRALAGMVEIARQLGDDLVNRRPALKGANSAFGLTTHCLGVVDYWVGALAAGRVVHRDREAEFHATGTVAELVSRVQEGQRQLRLDLDHVEPPAPARGDPPSGFLGPRRALTQGGVLLHVLEELSQHHGQLEILRDLLTAHPQGTTHAFGTEGTR</sequence>
<feature type="region of interest" description="Disordered" evidence="1">
    <location>
        <begin position="1"/>
        <end position="21"/>
    </location>
</feature>
<evidence type="ECO:0000313" key="3">
    <source>
        <dbReference type="Proteomes" id="UP000523007"/>
    </source>
</evidence>
<dbReference type="InterPro" id="IPR034660">
    <property type="entry name" value="DinB/YfiT-like"/>
</dbReference>
<protein>
    <recommendedName>
        <fullName evidence="4">DinB family protein</fullName>
    </recommendedName>
</protein>
<dbReference type="Proteomes" id="UP000523007">
    <property type="component" value="Unassembled WGS sequence"/>
</dbReference>
<comment type="caution">
    <text evidence="2">The sequence shown here is derived from an EMBL/GenBank/DDBJ whole genome shotgun (WGS) entry which is preliminary data.</text>
</comment>
<dbReference type="Gene3D" id="1.20.120.450">
    <property type="entry name" value="dinb family like domain"/>
    <property type="match status" value="1"/>
</dbReference>
<dbReference type="RefSeq" id="WP_221445532.1">
    <property type="nucleotide sequence ID" value="NZ_JACHJT010000001.1"/>
</dbReference>